<proteinExistence type="predicted"/>
<protein>
    <submittedName>
        <fullName evidence="2">Uncharacterized protein</fullName>
    </submittedName>
</protein>
<comment type="caution">
    <text evidence="2">The sequence shown here is derived from an EMBL/GenBank/DDBJ whole genome shotgun (WGS) entry which is preliminary data.</text>
</comment>
<evidence type="ECO:0000313" key="2">
    <source>
        <dbReference type="EMBL" id="GMR60898.1"/>
    </source>
</evidence>
<dbReference type="Proteomes" id="UP001328107">
    <property type="component" value="Unassembled WGS sequence"/>
</dbReference>
<feature type="region of interest" description="Disordered" evidence="1">
    <location>
        <begin position="1"/>
        <end position="63"/>
    </location>
</feature>
<feature type="compositionally biased region" description="Polar residues" evidence="1">
    <location>
        <begin position="53"/>
        <end position="63"/>
    </location>
</feature>
<name>A0AAN5ICA9_9BILA</name>
<dbReference type="AlphaFoldDB" id="A0AAN5ICA9"/>
<evidence type="ECO:0000313" key="3">
    <source>
        <dbReference type="Proteomes" id="UP001328107"/>
    </source>
</evidence>
<keyword evidence="3" id="KW-1185">Reference proteome</keyword>
<reference evidence="3" key="1">
    <citation type="submission" date="2022-10" db="EMBL/GenBank/DDBJ databases">
        <title>Genome assembly of Pristionchus species.</title>
        <authorList>
            <person name="Yoshida K."/>
            <person name="Sommer R.J."/>
        </authorList>
    </citation>
    <scope>NUCLEOTIDE SEQUENCE [LARGE SCALE GENOMIC DNA]</scope>
    <source>
        <strain evidence="3">RS5460</strain>
    </source>
</reference>
<accession>A0AAN5ICA9</accession>
<gene>
    <name evidence="2" type="ORF">PMAYCL1PPCAC_31093</name>
</gene>
<feature type="non-terminal residue" evidence="2">
    <location>
        <position position="1"/>
    </location>
</feature>
<organism evidence="2 3">
    <name type="scientific">Pristionchus mayeri</name>
    <dbReference type="NCBI Taxonomy" id="1317129"/>
    <lineage>
        <taxon>Eukaryota</taxon>
        <taxon>Metazoa</taxon>
        <taxon>Ecdysozoa</taxon>
        <taxon>Nematoda</taxon>
        <taxon>Chromadorea</taxon>
        <taxon>Rhabditida</taxon>
        <taxon>Rhabditina</taxon>
        <taxon>Diplogasteromorpha</taxon>
        <taxon>Diplogasteroidea</taxon>
        <taxon>Neodiplogasteridae</taxon>
        <taxon>Pristionchus</taxon>
    </lineage>
</organism>
<feature type="non-terminal residue" evidence="2">
    <location>
        <position position="63"/>
    </location>
</feature>
<feature type="compositionally biased region" description="Basic and acidic residues" evidence="1">
    <location>
        <begin position="1"/>
        <end position="16"/>
    </location>
</feature>
<dbReference type="EMBL" id="BTRK01000006">
    <property type="protein sequence ID" value="GMR60898.1"/>
    <property type="molecule type" value="Genomic_DNA"/>
</dbReference>
<evidence type="ECO:0000256" key="1">
    <source>
        <dbReference type="SAM" id="MobiDB-lite"/>
    </source>
</evidence>
<sequence length="63" mass="6951">AHAVGEGKPRERDKQSHSRGIHSCPRPSGIPLTTSRPPMQLHSRSSARRHSLPNFSTSTSHRS</sequence>